<name>A0ABM8J0K2_9CREN</name>
<gene>
    <name evidence="1" type="ORF">PABY_19260</name>
</gene>
<keyword evidence="2" id="KW-1185">Reference proteome</keyword>
<dbReference type="GeneID" id="89289931"/>
<reference evidence="1 2" key="1">
    <citation type="submission" date="2023-09" db="EMBL/GenBank/DDBJ databases">
        <title>Pyrofollis japonicus gen. nov. sp. nov., a novel member of the family Pyrodictiaceae isolated from the Iheya North hydrothermal field.</title>
        <authorList>
            <person name="Miyazaki U."/>
            <person name="Sanari M."/>
            <person name="Tame A."/>
            <person name="Kitajima M."/>
            <person name="Okamoto A."/>
            <person name="Sawayama S."/>
            <person name="Miyazaki J."/>
            <person name="Takai K."/>
            <person name="Nakagawa S."/>
        </authorList>
    </citation>
    <scope>NUCLEOTIDE SEQUENCE [LARGE SCALE GENOMIC DNA]</scope>
    <source>
        <strain evidence="1 2">AV2</strain>
    </source>
</reference>
<evidence type="ECO:0000313" key="1">
    <source>
        <dbReference type="EMBL" id="BES82359.1"/>
    </source>
</evidence>
<proteinExistence type="predicted"/>
<evidence type="ECO:0000313" key="2">
    <source>
        <dbReference type="Proteomes" id="UP001341135"/>
    </source>
</evidence>
<dbReference type="RefSeq" id="WP_338249608.1">
    <property type="nucleotide sequence ID" value="NZ_AP028907.1"/>
</dbReference>
<protein>
    <submittedName>
        <fullName evidence="1">Uncharacterized protein</fullName>
    </submittedName>
</protein>
<accession>A0ABM8J0K2</accession>
<sequence length="45" mass="4698">MLIEILAGSKPAAALVDSIVSGEAEAYATRLGLTEALHVTCRLWG</sequence>
<dbReference type="Proteomes" id="UP001341135">
    <property type="component" value="Chromosome"/>
</dbReference>
<dbReference type="EMBL" id="AP028907">
    <property type="protein sequence ID" value="BES82359.1"/>
    <property type="molecule type" value="Genomic_DNA"/>
</dbReference>
<organism evidence="1 2">
    <name type="scientific">Pyrodictium abyssi</name>
    <dbReference type="NCBI Taxonomy" id="54256"/>
    <lineage>
        <taxon>Archaea</taxon>
        <taxon>Thermoproteota</taxon>
        <taxon>Thermoprotei</taxon>
        <taxon>Desulfurococcales</taxon>
        <taxon>Pyrodictiaceae</taxon>
        <taxon>Pyrodictium</taxon>
    </lineage>
</organism>